<organism evidence="1 2">
    <name type="scientific">Natronospira bacteriovora</name>
    <dbReference type="NCBI Taxonomy" id="3069753"/>
    <lineage>
        <taxon>Bacteria</taxon>
        <taxon>Pseudomonadati</taxon>
        <taxon>Pseudomonadota</taxon>
        <taxon>Gammaproteobacteria</taxon>
        <taxon>Natronospirales</taxon>
        <taxon>Natronospiraceae</taxon>
        <taxon>Natronospira</taxon>
    </lineage>
</organism>
<reference evidence="1 2" key="1">
    <citation type="submission" date="2023-08" db="EMBL/GenBank/DDBJ databases">
        <title>Whole-genome sequencing of halo(alkali)philic microorganisms from hypersaline lakes.</title>
        <authorList>
            <person name="Sorokin D.Y."/>
            <person name="Abbas B."/>
            <person name="Merkel A.Y."/>
        </authorList>
    </citation>
    <scope>NUCLEOTIDE SEQUENCE [LARGE SCALE GENOMIC DNA]</scope>
    <source>
        <strain evidence="1 2">AB-CW4</strain>
    </source>
</reference>
<sequence>MEGLNVHEVTCPWCFEAVELYVEDDAEAGEWVEDCPVCCHPMALIASVDEQGGHRLSVERSH</sequence>
<gene>
    <name evidence="1" type="ORF">RBH19_09940</name>
</gene>
<comment type="caution">
    <text evidence="1">The sequence shown here is derived from an EMBL/GenBank/DDBJ whole genome shotgun (WGS) entry which is preliminary data.</text>
</comment>
<evidence type="ECO:0000313" key="1">
    <source>
        <dbReference type="EMBL" id="MDQ2070198.1"/>
    </source>
</evidence>
<proteinExistence type="predicted"/>
<name>A0ABU0W8W7_9GAMM</name>
<dbReference type="InterPro" id="IPR025990">
    <property type="entry name" value="zinc_ribbon_bacterial"/>
</dbReference>
<dbReference type="Pfam" id="PF14255">
    <property type="entry name" value="Zn_ribbon_21"/>
    <property type="match status" value="1"/>
</dbReference>
<protein>
    <submittedName>
        <fullName evidence="1">CPXCG motif-containing cysteine-rich protein</fullName>
    </submittedName>
</protein>
<evidence type="ECO:0000313" key="2">
    <source>
        <dbReference type="Proteomes" id="UP001239019"/>
    </source>
</evidence>
<dbReference type="RefSeq" id="WP_306728693.1">
    <property type="nucleotide sequence ID" value="NZ_JAVDDT010000006.1"/>
</dbReference>
<dbReference type="Proteomes" id="UP001239019">
    <property type="component" value="Unassembled WGS sequence"/>
</dbReference>
<dbReference type="EMBL" id="JAVDDT010000006">
    <property type="protein sequence ID" value="MDQ2070198.1"/>
    <property type="molecule type" value="Genomic_DNA"/>
</dbReference>
<keyword evidence="2" id="KW-1185">Reference proteome</keyword>
<accession>A0ABU0W8W7</accession>